<sequence length="209" mass="23142">MANTDEAQFEIDPELKAVRNNHSINEGDAFIDGNQRFTKSAFVRESLGDNVAERCEEEDGHVVVRDGLETEEFIYRLLVTKLNIIIISIAYRLAPEFLYPTEINDIYDAIKWAAVSASTVGGDLSKGFLTGGVSRCGNYTDIATILARVDGLEPALTGHLYIWTGIPHRFEGENGNAIDLFPDQLAHGSWETYKHGPVASREVSKFYAG</sequence>
<gene>
    <name evidence="2" type="ORF">A1O9_06708</name>
</gene>
<dbReference type="STRING" id="1182545.A0A072P9H4"/>
<comment type="caution">
    <text evidence="2">The sequence shown here is derived from an EMBL/GenBank/DDBJ whole genome shotgun (WGS) entry which is preliminary data.</text>
</comment>
<reference evidence="2 3" key="1">
    <citation type="submission" date="2013-03" db="EMBL/GenBank/DDBJ databases">
        <title>The Genome Sequence of Exophiala aquamarina CBS 119918.</title>
        <authorList>
            <consortium name="The Broad Institute Genomics Platform"/>
            <person name="Cuomo C."/>
            <person name="de Hoog S."/>
            <person name="Gorbushina A."/>
            <person name="Walker B."/>
            <person name="Young S.K."/>
            <person name="Zeng Q."/>
            <person name="Gargeya S."/>
            <person name="Fitzgerald M."/>
            <person name="Haas B."/>
            <person name="Abouelleil A."/>
            <person name="Allen A.W."/>
            <person name="Alvarado L."/>
            <person name="Arachchi H.M."/>
            <person name="Berlin A.M."/>
            <person name="Chapman S.B."/>
            <person name="Gainer-Dewar J."/>
            <person name="Goldberg J."/>
            <person name="Griggs A."/>
            <person name="Gujja S."/>
            <person name="Hansen M."/>
            <person name="Howarth C."/>
            <person name="Imamovic A."/>
            <person name="Ireland A."/>
            <person name="Larimer J."/>
            <person name="McCowan C."/>
            <person name="Murphy C."/>
            <person name="Pearson M."/>
            <person name="Poon T.W."/>
            <person name="Priest M."/>
            <person name="Roberts A."/>
            <person name="Saif S."/>
            <person name="Shea T."/>
            <person name="Sisk P."/>
            <person name="Sykes S."/>
            <person name="Wortman J."/>
            <person name="Nusbaum C."/>
            <person name="Birren B."/>
        </authorList>
    </citation>
    <scope>NUCLEOTIDE SEQUENCE [LARGE SCALE GENOMIC DNA]</scope>
    <source>
        <strain evidence="2 3">CBS 119918</strain>
    </source>
</reference>
<dbReference type="GeneID" id="25281625"/>
<dbReference type="Proteomes" id="UP000027920">
    <property type="component" value="Unassembled WGS sequence"/>
</dbReference>
<organism evidence="2 3">
    <name type="scientific">Exophiala aquamarina CBS 119918</name>
    <dbReference type="NCBI Taxonomy" id="1182545"/>
    <lineage>
        <taxon>Eukaryota</taxon>
        <taxon>Fungi</taxon>
        <taxon>Dikarya</taxon>
        <taxon>Ascomycota</taxon>
        <taxon>Pezizomycotina</taxon>
        <taxon>Eurotiomycetes</taxon>
        <taxon>Chaetothyriomycetidae</taxon>
        <taxon>Chaetothyriales</taxon>
        <taxon>Herpotrichiellaceae</taxon>
        <taxon>Exophiala</taxon>
    </lineage>
</organism>
<dbReference type="InterPro" id="IPR013094">
    <property type="entry name" value="AB_hydrolase_3"/>
</dbReference>
<evidence type="ECO:0000313" key="3">
    <source>
        <dbReference type="Proteomes" id="UP000027920"/>
    </source>
</evidence>
<evidence type="ECO:0000313" key="2">
    <source>
        <dbReference type="EMBL" id="KEF56521.1"/>
    </source>
</evidence>
<dbReference type="Pfam" id="PF07859">
    <property type="entry name" value="Abhydrolase_3"/>
    <property type="match status" value="1"/>
</dbReference>
<proteinExistence type="predicted"/>
<dbReference type="GO" id="GO:0016787">
    <property type="term" value="F:hydrolase activity"/>
    <property type="evidence" value="ECO:0007669"/>
    <property type="project" value="InterPro"/>
</dbReference>
<dbReference type="VEuPathDB" id="FungiDB:A1O9_06708"/>
<keyword evidence="3" id="KW-1185">Reference proteome</keyword>
<protein>
    <recommendedName>
        <fullName evidence="1">Alpha/beta hydrolase fold-3 domain-containing protein</fullName>
    </recommendedName>
</protein>
<name>A0A072P9H4_9EURO</name>
<dbReference type="Gene3D" id="3.40.50.1820">
    <property type="entry name" value="alpha/beta hydrolase"/>
    <property type="match status" value="1"/>
</dbReference>
<dbReference type="InterPro" id="IPR029058">
    <property type="entry name" value="AB_hydrolase_fold"/>
</dbReference>
<dbReference type="SUPFAM" id="SSF53474">
    <property type="entry name" value="alpha/beta-Hydrolases"/>
    <property type="match status" value="1"/>
</dbReference>
<evidence type="ECO:0000259" key="1">
    <source>
        <dbReference type="Pfam" id="PF07859"/>
    </source>
</evidence>
<dbReference type="HOGENOM" id="CLU_1315421_0_0_1"/>
<dbReference type="EMBL" id="AMGV01000005">
    <property type="protein sequence ID" value="KEF56521.1"/>
    <property type="molecule type" value="Genomic_DNA"/>
</dbReference>
<dbReference type="OrthoDB" id="408631at2759"/>
<dbReference type="AlphaFoldDB" id="A0A072P9H4"/>
<dbReference type="RefSeq" id="XP_013259111.1">
    <property type="nucleotide sequence ID" value="XM_013403657.1"/>
</dbReference>
<feature type="domain" description="Alpha/beta hydrolase fold-3" evidence="1">
    <location>
        <begin position="67"/>
        <end position="172"/>
    </location>
</feature>
<accession>A0A072P9H4</accession>